<dbReference type="AlphaFoldDB" id="A0A5B0RSD4"/>
<dbReference type="PROSITE" id="PS50089">
    <property type="entry name" value="ZF_RING_2"/>
    <property type="match status" value="1"/>
</dbReference>
<accession>A0A5B0RSD4</accession>
<sequence>MPLGMTQSSPSRPASTVSSTFLTSPKPSQSPSALKTSQIHHKMDSNITPTASESDADQRGTSPGGARPVEEPLEPRAPTTPEAHVPAEQDELPAVPEIALPPPVEYEEDGFWVDLPEELHGLAGRLQGPIEFELDDQGVARLRDPNFDPAFAEDALALARHVQALPQFAAQQPRETDANVWEHTWNQMLQTLAPAQRTVIQNFVNATNALWRDLVENPARADRDTPAVLDFLENTVALRRTMISLSDEAVDIIGVYLDEAGEQIGRLLANPNIRNPEDIDALRENVAPLLDSLINTNLAQLGSDVPQHDSTKCTVCLEDYAESDGIVVLPCHPTHHFHRTCIHDWLQTLVPGPPTCPNCRAPILPQTQPGTPPQ</sequence>
<reference evidence="7 8" key="1">
    <citation type="submission" date="2019-05" db="EMBL/GenBank/DDBJ databases">
        <title>Emergence of the Ug99 lineage of the wheat stem rust pathogen through somatic hybridization.</title>
        <authorList>
            <person name="Li F."/>
            <person name="Upadhyaya N.M."/>
            <person name="Sperschneider J."/>
            <person name="Matny O."/>
            <person name="Nguyen-Phuc H."/>
            <person name="Mago R."/>
            <person name="Raley C."/>
            <person name="Miller M.E."/>
            <person name="Silverstein K.A.T."/>
            <person name="Henningsen E."/>
            <person name="Hirsch C.D."/>
            <person name="Visser B."/>
            <person name="Pretorius Z.A."/>
            <person name="Steffenson B.J."/>
            <person name="Schwessinger B."/>
            <person name="Dodds P.N."/>
            <person name="Figueroa M."/>
        </authorList>
    </citation>
    <scope>NUCLEOTIDE SEQUENCE [LARGE SCALE GENOMIC DNA]</scope>
    <source>
        <strain evidence="7 8">Ug99</strain>
    </source>
</reference>
<dbReference type="EMBL" id="VDEP01000169">
    <property type="protein sequence ID" value="KAA1127524.1"/>
    <property type="molecule type" value="Genomic_DNA"/>
</dbReference>
<gene>
    <name evidence="7" type="ORF">PGTUg99_037467</name>
</gene>
<dbReference type="PANTHER" id="PTHR45969:SF69">
    <property type="entry name" value="FINGER DOMAIN PROTEIN, PUTATIVE (AFU_ORTHOLOGUE AFUA_3G12190)-RELATED"/>
    <property type="match status" value="1"/>
</dbReference>
<comment type="caution">
    <text evidence="7">The sequence shown here is derived from an EMBL/GenBank/DDBJ whole genome shotgun (WGS) entry which is preliminary data.</text>
</comment>
<evidence type="ECO:0000256" key="4">
    <source>
        <dbReference type="PROSITE-ProRule" id="PRU00175"/>
    </source>
</evidence>
<feature type="compositionally biased region" description="Polar residues" evidence="5">
    <location>
        <begin position="21"/>
        <end position="37"/>
    </location>
</feature>
<dbReference type="PANTHER" id="PTHR45969">
    <property type="entry name" value="RING ZINC FINGER PROTEIN-RELATED"/>
    <property type="match status" value="1"/>
</dbReference>
<dbReference type="Pfam" id="PF13639">
    <property type="entry name" value="zf-RING_2"/>
    <property type="match status" value="1"/>
</dbReference>
<evidence type="ECO:0000256" key="2">
    <source>
        <dbReference type="ARBA" id="ARBA00022771"/>
    </source>
</evidence>
<dbReference type="InterPro" id="IPR013083">
    <property type="entry name" value="Znf_RING/FYVE/PHD"/>
</dbReference>
<dbReference type="GO" id="GO:0016567">
    <property type="term" value="P:protein ubiquitination"/>
    <property type="evidence" value="ECO:0007669"/>
    <property type="project" value="TreeGrafter"/>
</dbReference>
<organism evidence="7 8">
    <name type="scientific">Puccinia graminis f. sp. tritici</name>
    <dbReference type="NCBI Taxonomy" id="56615"/>
    <lineage>
        <taxon>Eukaryota</taxon>
        <taxon>Fungi</taxon>
        <taxon>Dikarya</taxon>
        <taxon>Basidiomycota</taxon>
        <taxon>Pucciniomycotina</taxon>
        <taxon>Pucciniomycetes</taxon>
        <taxon>Pucciniales</taxon>
        <taxon>Pucciniaceae</taxon>
        <taxon>Puccinia</taxon>
    </lineage>
</organism>
<evidence type="ECO:0000313" key="7">
    <source>
        <dbReference type="EMBL" id="KAA1127524.1"/>
    </source>
</evidence>
<evidence type="ECO:0000256" key="3">
    <source>
        <dbReference type="ARBA" id="ARBA00022833"/>
    </source>
</evidence>
<feature type="region of interest" description="Disordered" evidence="5">
    <location>
        <begin position="1"/>
        <end position="92"/>
    </location>
</feature>
<evidence type="ECO:0000313" key="8">
    <source>
        <dbReference type="Proteomes" id="UP000325313"/>
    </source>
</evidence>
<evidence type="ECO:0000256" key="1">
    <source>
        <dbReference type="ARBA" id="ARBA00022723"/>
    </source>
</evidence>
<feature type="compositionally biased region" description="Low complexity" evidence="5">
    <location>
        <begin position="8"/>
        <end position="20"/>
    </location>
</feature>
<dbReference type="SUPFAM" id="SSF57850">
    <property type="entry name" value="RING/U-box"/>
    <property type="match status" value="1"/>
</dbReference>
<keyword evidence="3" id="KW-0862">Zinc</keyword>
<proteinExistence type="predicted"/>
<dbReference type="GO" id="GO:0008270">
    <property type="term" value="F:zinc ion binding"/>
    <property type="evidence" value="ECO:0007669"/>
    <property type="project" value="UniProtKB-KW"/>
</dbReference>
<dbReference type="InterPro" id="IPR001841">
    <property type="entry name" value="Znf_RING"/>
</dbReference>
<dbReference type="SMART" id="SM00184">
    <property type="entry name" value="RING"/>
    <property type="match status" value="1"/>
</dbReference>
<dbReference type="Proteomes" id="UP000325313">
    <property type="component" value="Unassembled WGS sequence"/>
</dbReference>
<dbReference type="Gene3D" id="3.30.40.10">
    <property type="entry name" value="Zinc/RING finger domain, C3HC4 (zinc finger)"/>
    <property type="match status" value="1"/>
</dbReference>
<name>A0A5B0RSD4_PUCGR</name>
<evidence type="ECO:0000256" key="5">
    <source>
        <dbReference type="SAM" id="MobiDB-lite"/>
    </source>
</evidence>
<keyword evidence="2 4" id="KW-0863">Zinc-finger</keyword>
<dbReference type="GO" id="GO:0061630">
    <property type="term" value="F:ubiquitin protein ligase activity"/>
    <property type="evidence" value="ECO:0007669"/>
    <property type="project" value="TreeGrafter"/>
</dbReference>
<keyword evidence="1" id="KW-0479">Metal-binding</keyword>
<protein>
    <recommendedName>
        <fullName evidence="6">RING-type domain-containing protein</fullName>
    </recommendedName>
</protein>
<evidence type="ECO:0000259" key="6">
    <source>
        <dbReference type="PROSITE" id="PS50089"/>
    </source>
</evidence>
<feature type="domain" description="RING-type" evidence="6">
    <location>
        <begin position="313"/>
        <end position="360"/>
    </location>
</feature>